<evidence type="ECO:0000256" key="1">
    <source>
        <dbReference type="SAM" id="MobiDB-lite"/>
    </source>
</evidence>
<evidence type="ECO:0000313" key="4">
    <source>
        <dbReference type="EMBL" id="MCZ9290445.1"/>
    </source>
</evidence>
<feature type="compositionally biased region" description="Polar residues" evidence="1">
    <location>
        <begin position="42"/>
        <end position="51"/>
    </location>
</feature>
<protein>
    <recommendedName>
        <fullName evidence="6">Secreted protein</fullName>
    </recommendedName>
</protein>
<feature type="chain" id="PRO_5040924271" description="Secreted protein" evidence="3">
    <location>
        <begin position="28"/>
        <end position="103"/>
    </location>
</feature>
<feature type="region of interest" description="Disordered" evidence="1">
    <location>
        <begin position="35"/>
        <end position="59"/>
    </location>
</feature>
<keyword evidence="5" id="KW-1185">Reference proteome</keyword>
<evidence type="ECO:0000256" key="3">
    <source>
        <dbReference type="SAM" id="SignalP"/>
    </source>
</evidence>
<evidence type="ECO:0008006" key="6">
    <source>
        <dbReference type="Google" id="ProtNLM"/>
    </source>
</evidence>
<organism evidence="4 5">
    <name type="scientific">Corynebacterium evansiae</name>
    <dbReference type="NCBI Taxonomy" id="2913499"/>
    <lineage>
        <taxon>Bacteria</taxon>
        <taxon>Bacillati</taxon>
        <taxon>Actinomycetota</taxon>
        <taxon>Actinomycetes</taxon>
        <taxon>Mycobacteriales</taxon>
        <taxon>Corynebacteriaceae</taxon>
        <taxon>Corynebacterium</taxon>
    </lineage>
</organism>
<reference evidence="4" key="1">
    <citation type="submission" date="2022-02" db="EMBL/GenBank/DDBJ databases">
        <title>Corynebacterium sp. from urogenital microbiome.</title>
        <authorList>
            <person name="Cappelli E.A."/>
            <person name="Ribeiro T.G."/>
            <person name="Peixe L."/>
        </authorList>
    </citation>
    <scope>NUCLEOTIDE SEQUENCE</scope>
    <source>
        <strain evidence="4">C8Ua_174</strain>
    </source>
</reference>
<accession>A0A9X3LM31</accession>
<feature type="transmembrane region" description="Helical" evidence="2">
    <location>
        <begin position="76"/>
        <end position="96"/>
    </location>
</feature>
<keyword evidence="3" id="KW-0732">Signal</keyword>
<dbReference type="Proteomes" id="UP001146469">
    <property type="component" value="Unassembled WGS sequence"/>
</dbReference>
<keyword evidence="2" id="KW-0472">Membrane</keyword>
<gene>
    <name evidence="4" type="ORF">L8V00_09565</name>
</gene>
<evidence type="ECO:0000256" key="2">
    <source>
        <dbReference type="SAM" id="Phobius"/>
    </source>
</evidence>
<dbReference type="AlphaFoldDB" id="A0A9X3LM31"/>
<comment type="caution">
    <text evidence="4">The sequence shown here is derived from an EMBL/GenBank/DDBJ whole genome shotgun (WGS) entry which is preliminary data.</text>
</comment>
<proteinExistence type="predicted"/>
<dbReference type="RefSeq" id="WP_269944889.1">
    <property type="nucleotide sequence ID" value="NZ_JAKMUT010000010.1"/>
</dbReference>
<feature type="signal peptide" evidence="3">
    <location>
        <begin position="1"/>
        <end position="27"/>
    </location>
</feature>
<sequence>MKNFRKAALAIATASSVALGSTAVASADQVNLTGPKKDEKAVSQTLGSDQGISGKDGFGLTQTTDQPGWWILTKTLTYGAFVGVIASVGIAIGNYLKNQGIII</sequence>
<keyword evidence="2" id="KW-0812">Transmembrane</keyword>
<name>A0A9X3LM31_9CORY</name>
<evidence type="ECO:0000313" key="5">
    <source>
        <dbReference type="Proteomes" id="UP001146469"/>
    </source>
</evidence>
<dbReference type="EMBL" id="JAKMUT010000010">
    <property type="protein sequence ID" value="MCZ9290445.1"/>
    <property type="molecule type" value="Genomic_DNA"/>
</dbReference>
<keyword evidence="2" id="KW-1133">Transmembrane helix</keyword>